<dbReference type="HOGENOM" id="CLU_009583_0_1_10"/>
<sequence length="375" mass="43056">MVQNKISVCYVVSSLCNEGPVNVMYNIIKYINFDFFKVSIITLVPEKETTRINDFSSLPIDIQQLSPQEFLNPLRMFVDLNKVIKNIQPDILHTHCPRSMFLVPFLSERYKKIETVHIYPGIQQKIKYGALKGSAVILLSHFFTSRMDLPIACSESVAESYWQEKRIKMLAIPNGCSFPVWKSSPYERATLRKQLGLKDNIRYFIFVGRFSKEKGPDLLVELFTKMNRKDIGIILLGNGEMYEDLKKYESDLILLLGFKSNVSDYLRASDFYISASDTEGLSNSQLESMAAGLPCVVSDIPSHREVMRKANKLIGYLYDKSNTASLIKAIDNVLLLDANSTSLYIQQLFEEYYTAKRMSILYQDEYKRIMTFTAT</sequence>
<feature type="domain" description="Glycosyltransferase subfamily 4-like N-terminal" evidence="2">
    <location>
        <begin position="21"/>
        <end position="175"/>
    </location>
</feature>
<dbReference type="PANTHER" id="PTHR45947:SF3">
    <property type="entry name" value="SULFOQUINOVOSYL TRANSFERASE SQD2"/>
    <property type="match status" value="1"/>
</dbReference>
<gene>
    <name evidence="3" type="ordered locus">Palpr_0409</name>
</gene>
<evidence type="ECO:0000313" key="4">
    <source>
        <dbReference type="Proteomes" id="UP000008718"/>
    </source>
</evidence>
<dbReference type="Proteomes" id="UP000008718">
    <property type="component" value="Chromosome"/>
</dbReference>
<dbReference type="AlphaFoldDB" id="E4T1H5"/>
<proteinExistence type="predicted"/>
<feature type="domain" description="Glycosyl transferase family 1" evidence="1">
    <location>
        <begin position="188"/>
        <end position="337"/>
    </location>
</feature>
<dbReference type="KEGG" id="ppn:Palpr_0409"/>
<dbReference type="Pfam" id="PF00534">
    <property type="entry name" value="Glycos_transf_1"/>
    <property type="match status" value="1"/>
</dbReference>
<dbReference type="SUPFAM" id="SSF53756">
    <property type="entry name" value="UDP-Glycosyltransferase/glycogen phosphorylase"/>
    <property type="match status" value="1"/>
</dbReference>
<keyword evidence="4" id="KW-1185">Reference proteome</keyword>
<dbReference type="InterPro" id="IPR050194">
    <property type="entry name" value="Glycosyltransferase_grp1"/>
</dbReference>
<dbReference type="STRING" id="694427.Palpr_0409"/>
<reference evidence="3 4" key="2">
    <citation type="journal article" date="2011" name="Stand. Genomic Sci.">
        <title>Complete genome sequence of Paludibacter propionicigenes type strain (WB4).</title>
        <authorList>
            <person name="Gronow S."/>
            <person name="Munk C."/>
            <person name="Lapidus A."/>
            <person name="Nolan M."/>
            <person name="Lucas S."/>
            <person name="Hammon N."/>
            <person name="Deshpande S."/>
            <person name="Cheng J.F."/>
            <person name="Tapia R."/>
            <person name="Han C."/>
            <person name="Goodwin L."/>
            <person name="Pitluck S."/>
            <person name="Liolios K."/>
            <person name="Ivanova N."/>
            <person name="Mavromatis K."/>
            <person name="Mikhailova N."/>
            <person name="Pati A."/>
            <person name="Chen A."/>
            <person name="Palaniappan K."/>
            <person name="Land M."/>
            <person name="Hauser L."/>
            <person name="Chang Y.J."/>
            <person name="Jeffries C.D."/>
            <person name="Brambilla E."/>
            <person name="Rohde M."/>
            <person name="Goker M."/>
            <person name="Detter J.C."/>
            <person name="Woyke T."/>
            <person name="Bristow J."/>
            <person name="Eisen J.A."/>
            <person name="Markowitz V."/>
            <person name="Hugenholtz P."/>
            <person name="Kyrpides N.C."/>
            <person name="Klenk H.P."/>
        </authorList>
    </citation>
    <scope>NUCLEOTIDE SEQUENCE [LARGE SCALE GENOMIC DNA]</scope>
    <source>
        <strain evidence="4">DSM 17365 / JCM 13257 / WB4</strain>
    </source>
</reference>
<organism evidence="3 4">
    <name type="scientific">Paludibacter propionicigenes (strain DSM 17365 / JCM 13257 / WB4)</name>
    <dbReference type="NCBI Taxonomy" id="694427"/>
    <lineage>
        <taxon>Bacteria</taxon>
        <taxon>Pseudomonadati</taxon>
        <taxon>Bacteroidota</taxon>
        <taxon>Bacteroidia</taxon>
        <taxon>Bacteroidales</taxon>
        <taxon>Paludibacteraceae</taxon>
        <taxon>Paludibacter</taxon>
    </lineage>
</organism>
<dbReference type="GO" id="GO:0016757">
    <property type="term" value="F:glycosyltransferase activity"/>
    <property type="evidence" value="ECO:0007669"/>
    <property type="project" value="InterPro"/>
</dbReference>
<dbReference type="PANTHER" id="PTHR45947">
    <property type="entry name" value="SULFOQUINOVOSYL TRANSFERASE SQD2"/>
    <property type="match status" value="1"/>
</dbReference>
<evidence type="ECO:0000259" key="2">
    <source>
        <dbReference type="Pfam" id="PF13439"/>
    </source>
</evidence>
<dbReference type="EMBL" id="CP002345">
    <property type="protein sequence ID" value="ADQ78569.1"/>
    <property type="molecule type" value="Genomic_DNA"/>
</dbReference>
<dbReference type="eggNOG" id="COG0438">
    <property type="taxonomic scope" value="Bacteria"/>
</dbReference>
<reference key="1">
    <citation type="submission" date="2010-11" db="EMBL/GenBank/DDBJ databases">
        <title>The complete genome of Paludibacter propionicigenes DSM 17365.</title>
        <authorList>
            <consortium name="US DOE Joint Genome Institute (JGI-PGF)"/>
            <person name="Lucas S."/>
            <person name="Copeland A."/>
            <person name="Lapidus A."/>
            <person name="Bruce D."/>
            <person name="Goodwin L."/>
            <person name="Pitluck S."/>
            <person name="Kyrpides N."/>
            <person name="Mavromatis K."/>
            <person name="Ivanova N."/>
            <person name="Munk A.C."/>
            <person name="Brettin T."/>
            <person name="Detter J.C."/>
            <person name="Han C."/>
            <person name="Tapia R."/>
            <person name="Land M."/>
            <person name="Hauser L."/>
            <person name="Markowitz V."/>
            <person name="Cheng J.-F."/>
            <person name="Hugenholtz P."/>
            <person name="Woyke T."/>
            <person name="Wu D."/>
            <person name="Gronow S."/>
            <person name="Wellnitz S."/>
            <person name="Brambilla E."/>
            <person name="Klenk H.-P."/>
            <person name="Eisen J.A."/>
        </authorList>
    </citation>
    <scope>NUCLEOTIDE SEQUENCE</scope>
    <source>
        <strain>WB4</strain>
    </source>
</reference>
<evidence type="ECO:0000313" key="3">
    <source>
        <dbReference type="EMBL" id="ADQ78569.1"/>
    </source>
</evidence>
<protein>
    <submittedName>
        <fullName evidence="3">Glycosyl transferase group 1</fullName>
    </submittedName>
</protein>
<keyword evidence="3" id="KW-0808">Transferase</keyword>
<dbReference type="RefSeq" id="WP_013443938.1">
    <property type="nucleotide sequence ID" value="NC_014734.1"/>
</dbReference>
<evidence type="ECO:0000259" key="1">
    <source>
        <dbReference type="Pfam" id="PF00534"/>
    </source>
</evidence>
<dbReference type="CAZy" id="GT4">
    <property type="family name" value="Glycosyltransferase Family 4"/>
</dbReference>
<dbReference type="Gene3D" id="3.40.50.2000">
    <property type="entry name" value="Glycogen Phosphorylase B"/>
    <property type="match status" value="2"/>
</dbReference>
<accession>E4T1H5</accession>
<dbReference type="InterPro" id="IPR001296">
    <property type="entry name" value="Glyco_trans_1"/>
</dbReference>
<dbReference type="Pfam" id="PF13439">
    <property type="entry name" value="Glyco_transf_4"/>
    <property type="match status" value="1"/>
</dbReference>
<dbReference type="InterPro" id="IPR028098">
    <property type="entry name" value="Glyco_trans_4-like_N"/>
</dbReference>
<name>E4T1H5_PALPW</name>